<evidence type="ECO:0000259" key="9">
    <source>
        <dbReference type="Pfam" id="PF16858"/>
    </source>
</evidence>
<dbReference type="HOGENOM" id="CLU_018318_0_0_1"/>
<proteinExistence type="inferred from homology"/>
<dbReference type="GO" id="GO:0000796">
    <property type="term" value="C:condensin complex"/>
    <property type="evidence" value="ECO:0000318"/>
    <property type="project" value="GO_Central"/>
</dbReference>
<dbReference type="InterPro" id="IPR031739">
    <property type="entry name" value="Ncaph2"/>
</dbReference>
<evidence type="ECO:0000256" key="1">
    <source>
        <dbReference type="ARBA" id="ARBA00004123"/>
    </source>
</evidence>
<dbReference type="InterPro" id="IPR031719">
    <property type="entry name" value="H2_M"/>
</dbReference>
<feature type="region of interest" description="Disordered" evidence="7">
    <location>
        <begin position="200"/>
        <end position="309"/>
    </location>
</feature>
<dbReference type="EnsemblPlants" id="KEH37215">
    <property type="protein sequence ID" value="KEH37215"/>
    <property type="gene ID" value="MTR_2g436080"/>
</dbReference>
<protein>
    <recommendedName>
        <fullName evidence="3">Condensin-2 complex subunit H2</fullName>
    </recommendedName>
    <alternativeName>
        <fullName evidence="6">Non-SMC condensin II complex subunit H2</fullName>
    </alternativeName>
</protein>
<evidence type="ECO:0000256" key="4">
    <source>
        <dbReference type="ARBA" id="ARBA00023067"/>
    </source>
</evidence>
<dbReference type="Pfam" id="PF06278">
    <property type="entry name" value="CNDH2_N"/>
    <property type="match status" value="1"/>
</dbReference>
<dbReference type="Pfam" id="PF16869">
    <property type="entry name" value="CNDH2_M"/>
    <property type="match status" value="1"/>
</dbReference>
<name>A0A072VGB7_MEDTR</name>
<dbReference type="STRING" id="3880.A0A072VGB7"/>
<feature type="compositionally biased region" description="Polar residues" evidence="7">
    <location>
        <begin position="775"/>
        <end position="784"/>
    </location>
</feature>
<dbReference type="EMBL" id="CM001218">
    <property type="protein sequence ID" value="KEH37215.1"/>
    <property type="molecule type" value="Genomic_DNA"/>
</dbReference>
<comment type="similarity">
    <text evidence="2">Belongs to the CND2 H2 (condensin-2 subunit 2) family.</text>
</comment>
<reference evidence="11 13" key="2">
    <citation type="journal article" date="2014" name="BMC Genomics">
        <title>An improved genome release (version Mt4.0) for the model legume Medicago truncatula.</title>
        <authorList>
            <person name="Tang H."/>
            <person name="Krishnakumar V."/>
            <person name="Bidwell S."/>
            <person name="Rosen B."/>
            <person name="Chan A."/>
            <person name="Zhou S."/>
            <person name="Gentzbittel L."/>
            <person name="Childs K.L."/>
            <person name="Yandell M."/>
            <person name="Gundlach H."/>
            <person name="Mayer K.F."/>
            <person name="Schwartz D.C."/>
            <person name="Town C.D."/>
        </authorList>
    </citation>
    <scope>GENOME REANNOTATION</scope>
    <source>
        <strain evidence="11">A17</strain>
        <strain evidence="12 13">cv. Jemalong A17</strain>
    </source>
</reference>
<dbReference type="GO" id="GO:0051306">
    <property type="term" value="P:mitotic sister chromatid separation"/>
    <property type="evidence" value="ECO:0000318"/>
    <property type="project" value="GO_Central"/>
</dbReference>
<evidence type="ECO:0000256" key="3">
    <source>
        <dbReference type="ARBA" id="ARBA00016903"/>
    </source>
</evidence>
<feature type="domain" description="Condensin-2 complex subunit H2 C-terminal" evidence="9">
    <location>
        <begin position="452"/>
        <end position="586"/>
    </location>
</feature>
<feature type="domain" description="Condensin II complex subunit H2 middle" evidence="10">
    <location>
        <begin position="147"/>
        <end position="295"/>
    </location>
</feature>
<feature type="domain" description="Condensin II complex subunit H2 N-terminal" evidence="8">
    <location>
        <begin position="14"/>
        <end position="125"/>
    </location>
</feature>
<dbReference type="PANTHER" id="PTHR14324">
    <property type="entry name" value="CONDENSIN-2 COMPLEX SUBUNIT H2"/>
    <property type="match status" value="1"/>
</dbReference>
<evidence type="ECO:0000259" key="10">
    <source>
        <dbReference type="Pfam" id="PF16869"/>
    </source>
</evidence>
<gene>
    <name evidence="12" type="primary">25488087</name>
    <name evidence="11" type="ordered locus">MTR_2g436080</name>
</gene>
<dbReference type="PaxDb" id="3880-AES73589"/>
<reference evidence="12" key="3">
    <citation type="submission" date="2015-04" db="UniProtKB">
        <authorList>
            <consortium name="EnsemblPlants"/>
        </authorList>
    </citation>
    <scope>IDENTIFICATION</scope>
    <source>
        <strain evidence="12">cv. Jemalong A17</strain>
    </source>
</reference>
<dbReference type="Pfam" id="PF16858">
    <property type="entry name" value="CNDH2_C"/>
    <property type="match status" value="1"/>
</dbReference>
<feature type="region of interest" description="Disordered" evidence="7">
    <location>
        <begin position="590"/>
        <end position="818"/>
    </location>
</feature>
<keyword evidence="4" id="KW-0226">DNA condensation</keyword>
<dbReference type="InterPro" id="IPR031737">
    <property type="entry name" value="CNDH2_C"/>
</dbReference>
<evidence type="ECO:0000256" key="5">
    <source>
        <dbReference type="ARBA" id="ARBA00023242"/>
    </source>
</evidence>
<feature type="compositionally biased region" description="Basic and acidic residues" evidence="7">
    <location>
        <begin position="641"/>
        <end position="727"/>
    </location>
</feature>
<dbReference type="AlphaFoldDB" id="A0A072VGB7"/>
<evidence type="ECO:0000259" key="8">
    <source>
        <dbReference type="Pfam" id="PF06278"/>
    </source>
</evidence>
<evidence type="ECO:0000256" key="7">
    <source>
        <dbReference type="SAM" id="MobiDB-lite"/>
    </source>
</evidence>
<organism evidence="11 13">
    <name type="scientific">Medicago truncatula</name>
    <name type="common">Barrel medic</name>
    <name type="synonym">Medicago tribuloides</name>
    <dbReference type="NCBI Taxonomy" id="3880"/>
    <lineage>
        <taxon>Eukaryota</taxon>
        <taxon>Viridiplantae</taxon>
        <taxon>Streptophyta</taxon>
        <taxon>Embryophyta</taxon>
        <taxon>Tracheophyta</taxon>
        <taxon>Spermatophyta</taxon>
        <taxon>Magnoliopsida</taxon>
        <taxon>eudicotyledons</taxon>
        <taxon>Gunneridae</taxon>
        <taxon>Pentapetalae</taxon>
        <taxon>rosids</taxon>
        <taxon>fabids</taxon>
        <taxon>Fabales</taxon>
        <taxon>Fabaceae</taxon>
        <taxon>Papilionoideae</taxon>
        <taxon>50 kb inversion clade</taxon>
        <taxon>NPAAA clade</taxon>
        <taxon>Hologalegina</taxon>
        <taxon>IRL clade</taxon>
        <taxon>Trifolieae</taxon>
        <taxon>Medicago</taxon>
    </lineage>
</organism>
<dbReference type="Proteomes" id="UP000002051">
    <property type="component" value="Chromosome 2"/>
</dbReference>
<comment type="subcellular location">
    <subcellularLocation>
        <location evidence="1">Nucleus</location>
    </subcellularLocation>
</comment>
<dbReference type="OrthoDB" id="10038475at2759"/>
<keyword evidence="13" id="KW-1185">Reference proteome</keyword>
<dbReference type="InterPro" id="IPR009378">
    <property type="entry name" value="H2_N"/>
</dbReference>
<feature type="compositionally biased region" description="Basic and acidic residues" evidence="7">
    <location>
        <begin position="609"/>
        <end position="631"/>
    </location>
</feature>
<dbReference type="GO" id="GO:0005634">
    <property type="term" value="C:nucleus"/>
    <property type="evidence" value="ECO:0000318"/>
    <property type="project" value="GO_Central"/>
</dbReference>
<feature type="compositionally biased region" description="Acidic residues" evidence="7">
    <location>
        <begin position="286"/>
        <end position="295"/>
    </location>
</feature>
<dbReference type="KEGG" id="mtr:25488087"/>
<feature type="compositionally biased region" description="Polar residues" evidence="7">
    <location>
        <begin position="205"/>
        <end position="219"/>
    </location>
</feature>
<feature type="compositionally biased region" description="Low complexity" evidence="7">
    <location>
        <begin position="755"/>
        <end position="767"/>
    </location>
</feature>
<evidence type="ECO:0000256" key="2">
    <source>
        <dbReference type="ARBA" id="ARBA00007844"/>
    </source>
</evidence>
<evidence type="ECO:0000313" key="12">
    <source>
        <dbReference type="EnsemblPlants" id="KEH37215"/>
    </source>
</evidence>
<feature type="compositionally biased region" description="Polar residues" evidence="7">
    <location>
        <begin position="238"/>
        <end position="248"/>
    </location>
</feature>
<feature type="compositionally biased region" description="Low complexity" evidence="7">
    <location>
        <begin position="226"/>
        <end position="237"/>
    </location>
</feature>
<accession>A0A072VGB7</accession>
<dbReference type="PANTHER" id="PTHR14324:SF3">
    <property type="entry name" value="CONDENSIN-2 COMPLEX SUBUNIT H2"/>
    <property type="match status" value="1"/>
</dbReference>
<dbReference type="GO" id="GO:0003682">
    <property type="term" value="F:chromatin binding"/>
    <property type="evidence" value="ECO:0000318"/>
    <property type="project" value="GO_Central"/>
</dbReference>
<keyword evidence="5" id="KW-0539">Nucleus</keyword>
<sequence length="818" mass="91235">MTKDAPESSGGAFHAVHAERDLQSNWEVDLAKKLEEYLLKICSGEITGEEHVNFAEAALLLQGSIQVYSRKVEYLYNLVLRALEFLSQKRQADPVDGESVQPDEAGPSAVAVEENDQFWGLDDIPVDEKNSLDSSAGKDVNLDQFIKPPANLVVLEGDCLDTGGDGGELESYLLSTTDLYQDFILLDMSDAVAVDEFMKGGKAGTTRNGTNKATSTRKSFLSPRRSGGSAHKSAAKSQRANSMCSPKNFNFEDKDARPNSPASAGFDNGDFGPNMDDGFDTQMDADNSDLEDEDDPWKPLNPHEPGNLKVKPFRKVKSSRKIRINVKHRVSMSTLFPLAKLHGPISPELMEMWEMRRCAHQRRKDSQSTPTLYEKLRQSLINDGNETGGAFLNTEDDNDDNEWDNGYPEIDMPGNDVMDEDLPPFNNEHEVEDVHANADEAVDLEFPDSQTSLEDLCRSHLNALLASIAETEKQTEMAARVSTWKQRIEHNLEEQESHPPFDIRDYGEKIMDKLSLEESSSNVLPFSDLVKGQVKYDVSRSFSSLLQLVNNGEVDLQRHDAPGESFCYTSVNPFHVRLLKHDKRQEVVKQFGISKKRAKSPTKKPSPNGEKKTRREKSPTKEPSPEGEKKTRREKSHSKKPSQEGEKKSRREKSPTKKPSPEGEKRTRREKSPTKKPSAEGEKRTGREKSPTKKPSQEGEKRTGREKSPTKKPSQEGEKRTGREKSPTKKSSPKGEKKTRREKSPISSSSREHGTTGLTSPTNSSSSSRKHGRTGLTSPTSCKFSVNLGKASAMKFSPQSKRRRRSPLIEPVNVHSAG</sequence>
<reference evidence="11 13" key="1">
    <citation type="journal article" date="2011" name="Nature">
        <title>The Medicago genome provides insight into the evolution of rhizobial symbioses.</title>
        <authorList>
            <person name="Young N.D."/>
            <person name="Debelle F."/>
            <person name="Oldroyd G.E."/>
            <person name="Geurts R."/>
            <person name="Cannon S.B."/>
            <person name="Udvardi M.K."/>
            <person name="Benedito V.A."/>
            <person name="Mayer K.F."/>
            <person name="Gouzy J."/>
            <person name="Schoof H."/>
            <person name="Van de Peer Y."/>
            <person name="Proost S."/>
            <person name="Cook D.R."/>
            <person name="Meyers B.C."/>
            <person name="Spannagl M."/>
            <person name="Cheung F."/>
            <person name="De Mita S."/>
            <person name="Krishnakumar V."/>
            <person name="Gundlach H."/>
            <person name="Zhou S."/>
            <person name="Mudge J."/>
            <person name="Bharti A.K."/>
            <person name="Murray J.D."/>
            <person name="Naoumkina M.A."/>
            <person name="Rosen B."/>
            <person name="Silverstein K.A."/>
            <person name="Tang H."/>
            <person name="Rombauts S."/>
            <person name="Zhao P.X."/>
            <person name="Zhou P."/>
            <person name="Barbe V."/>
            <person name="Bardou P."/>
            <person name="Bechner M."/>
            <person name="Bellec A."/>
            <person name="Berger A."/>
            <person name="Berges H."/>
            <person name="Bidwell S."/>
            <person name="Bisseling T."/>
            <person name="Choisne N."/>
            <person name="Couloux A."/>
            <person name="Denny R."/>
            <person name="Deshpande S."/>
            <person name="Dai X."/>
            <person name="Doyle J.J."/>
            <person name="Dudez A.M."/>
            <person name="Farmer A.D."/>
            <person name="Fouteau S."/>
            <person name="Franken C."/>
            <person name="Gibelin C."/>
            <person name="Gish J."/>
            <person name="Goldstein S."/>
            <person name="Gonzalez A.J."/>
            <person name="Green P.J."/>
            <person name="Hallab A."/>
            <person name="Hartog M."/>
            <person name="Hua A."/>
            <person name="Humphray S.J."/>
            <person name="Jeong D.H."/>
            <person name="Jing Y."/>
            <person name="Jocker A."/>
            <person name="Kenton S.M."/>
            <person name="Kim D.J."/>
            <person name="Klee K."/>
            <person name="Lai H."/>
            <person name="Lang C."/>
            <person name="Lin S."/>
            <person name="Macmil S.L."/>
            <person name="Magdelenat G."/>
            <person name="Matthews L."/>
            <person name="McCorrison J."/>
            <person name="Monaghan E.L."/>
            <person name="Mun J.H."/>
            <person name="Najar F.Z."/>
            <person name="Nicholson C."/>
            <person name="Noirot C."/>
            <person name="O'Bleness M."/>
            <person name="Paule C.R."/>
            <person name="Poulain J."/>
            <person name="Prion F."/>
            <person name="Qin B."/>
            <person name="Qu C."/>
            <person name="Retzel E.F."/>
            <person name="Riddle C."/>
            <person name="Sallet E."/>
            <person name="Samain S."/>
            <person name="Samson N."/>
            <person name="Sanders I."/>
            <person name="Saurat O."/>
            <person name="Scarpelli C."/>
            <person name="Schiex T."/>
            <person name="Segurens B."/>
            <person name="Severin A.J."/>
            <person name="Sherrier D.J."/>
            <person name="Shi R."/>
            <person name="Sims S."/>
            <person name="Singer S.R."/>
            <person name="Sinharoy S."/>
            <person name="Sterck L."/>
            <person name="Viollet A."/>
            <person name="Wang B.B."/>
            <person name="Wang K."/>
            <person name="Wang M."/>
            <person name="Wang X."/>
            <person name="Warfsmann J."/>
            <person name="Weissenbach J."/>
            <person name="White D.D."/>
            <person name="White J.D."/>
            <person name="Wiley G.B."/>
            <person name="Wincker P."/>
            <person name="Xing Y."/>
            <person name="Yang L."/>
            <person name="Yao Z."/>
            <person name="Ying F."/>
            <person name="Zhai J."/>
            <person name="Zhou L."/>
            <person name="Zuber A."/>
            <person name="Denarie J."/>
            <person name="Dixon R.A."/>
            <person name="May G.D."/>
            <person name="Schwartz D.C."/>
            <person name="Rogers J."/>
            <person name="Quetier F."/>
            <person name="Town C.D."/>
            <person name="Roe B.A."/>
        </authorList>
    </citation>
    <scope>NUCLEOTIDE SEQUENCE [LARGE SCALE GENOMIC DNA]</scope>
    <source>
        <strain evidence="11">A17</strain>
        <strain evidence="12 13">cv. Jemalong A17</strain>
    </source>
</reference>
<evidence type="ECO:0000313" key="13">
    <source>
        <dbReference type="Proteomes" id="UP000002051"/>
    </source>
</evidence>
<evidence type="ECO:0000256" key="6">
    <source>
        <dbReference type="ARBA" id="ARBA00030479"/>
    </source>
</evidence>
<dbReference type="GO" id="GO:0010032">
    <property type="term" value="P:meiotic chromosome condensation"/>
    <property type="evidence" value="ECO:0000318"/>
    <property type="project" value="GO_Central"/>
</dbReference>
<evidence type="ECO:0000313" key="11">
    <source>
        <dbReference type="EMBL" id="KEH37215.1"/>
    </source>
</evidence>